<dbReference type="InterPro" id="IPR005467">
    <property type="entry name" value="His_kinase_dom"/>
</dbReference>
<dbReference type="PRINTS" id="PR00344">
    <property type="entry name" value="BCTRLSENSOR"/>
</dbReference>
<dbReference type="FunFam" id="3.30.565.10:FF:000023">
    <property type="entry name" value="PAS domain-containing sensor histidine kinase"/>
    <property type="match status" value="1"/>
</dbReference>
<dbReference type="InterPro" id="IPR036097">
    <property type="entry name" value="HisK_dim/P_sf"/>
</dbReference>
<dbReference type="GO" id="GO:0005886">
    <property type="term" value="C:plasma membrane"/>
    <property type="evidence" value="ECO:0007669"/>
    <property type="project" value="UniProtKB-SubCell"/>
</dbReference>
<dbReference type="AlphaFoldDB" id="A0A1G2A6F7"/>
<dbReference type="CDD" id="cd00082">
    <property type="entry name" value="HisKA"/>
    <property type="match status" value="1"/>
</dbReference>
<dbReference type="Proteomes" id="UP000178315">
    <property type="component" value="Unassembled WGS sequence"/>
</dbReference>
<dbReference type="GO" id="GO:0007234">
    <property type="term" value="P:osmosensory signaling via phosphorelay pathway"/>
    <property type="evidence" value="ECO:0007669"/>
    <property type="project" value="TreeGrafter"/>
</dbReference>
<dbReference type="InterPro" id="IPR003594">
    <property type="entry name" value="HATPase_dom"/>
</dbReference>
<evidence type="ECO:0000259" key="18">
    <source>
        <dbReference type="PROSITE" id="PS50885"/>
    </source>
</evidence>
<dbReference type="PANTHER" id="PTHR42878">
    <property type="entry name" value="TWO-COMPONENT HISTIDINE KINASE"/>
    <property type="match status" value="1"/>
</dbReference>
<dbReference type="SMART" id="SM00091">
    <property type="entry name" value="PAS"/>
    <property type="match status" value="1"/>
</dbReference>
<dbReference type="SUPFAM" id="SSF47384">
    <property type="entry name" value="Homodimeric domain of signal transducing histidine kinase"/>
    <property type="match status" value="1"/>
</dbReference>
<evidence type="ECO:0000256" key="8">
    <source>
        <dbReference type="ARBA" id="ARBA00022692"/>
    </source>
</evidence>
<evidence type="ECO:0000256" key="5">
    <source>
        <dbReference type="ARBA" id="ARBA00022475"/>
    </source>
</evidence>
<dbReference type="Pfam" id="PF00512">
    <property type="entry name" value="HisKA"/>
    <property type="match status" value="1"/>
</dbReference>
<accession>A0A1G2A6F7</accession>
<evidence type="ECO:0000256" key="4">
    <source>
        <dbReference type="ARBA" id="ARBA00012438"/>
    </source>
</evidence>
<gene>
    <name evidence="19" type="ORF">A3H61_05235</name>
</gene>
<dbReference type="GO" id="GO:0000155">
    <property type="term" value="F:phosphorelay sensor kinase activity"/>
    <property type="evidence" value="ECO:0007669"/>
    <property type="project" value="InterPro"/>
</dbReference>
<dbReference type="GO" id="GO:0000156">
    <property type="term" value="F:phosphorelay response regulator activity"/>
    <property type="evidence" value="ECO:0007669"/>
    <property type="project" value="TreeGrafter"/>
</dbReference>
<evidence type="ECO:0000259" key="17">
    <source>
        <dbReference type="PROSITE" id="PS50112"/>
    </source>
</evidence>
<feature type="domain" description="PAS" evidence="17">
    <location>
        <begin position="344"/>
        <end position="392"/>
    </location>
</feature>
<keyword evidence="5" id="KW-1003">Cell membrane</keyword>
<evidence type="ECO:0000256" key="2">
    <source>
        <dbReference type="ARBA" id="ARBA00004141"/>
    </source>
</evidence>
<keyword evidence="14 15" id="KW-0472">Membrane</keyword>
<organism evidence="19 20">
    <name type="scientific">Candidatus Jacksonbacteria bacterium RIFCSPLOWO2_02_FULL_44_20</name>
    <dbReference type="NCBI Taxonomy" id="1798460"/>
    <lineage>
        <taxon>Bacteria</taxon>
        <taxon>Candidatus Jacksoniibacteriota</taxon>
    </lineage>
</organism>
<dbReference type="Gene3D" id="3.30.565.10">
    <property type="entry name" value="Histidine kinase-like ATPase, C-terminal domain"/>
    <property type="match status" value="1"/>
</dbReference>
<dbReference type="CDD" id="cd00130">
    <property type="entry name" value="PAS"/>
    <property type="match status" value="1"/>
</dbReference>
<dbReference type="PROSITE" id="PS50112">
    <property type="entry name" value="PAS"/>
    <property type="match status" value="1"/>
</dbReference>
<evidence type="ECO:0000313" key="19">
    <source>
        <dbReference type="EMBL" id="OGY72432.1"/>
    </source>
</evidence>
<dbReference type="GO" id="GO:0030295">
    <property type="term" value="F:protein kinase activator activity"/>
    <property type="evidence" value="ECO:0007669"/>
    <property type="project" value="TreeGrafter"/>
</dbReference>
<evidence type="ECO:0000256" key="11">
    <source>
        <dbReference type="ARBA" id="ARBA00022840"/>
    </source>
</evidence>
<evidence type="ECO:0000256" key="7">
    <source>
        <dbReference type="ARBA" id="ARBA00022679"/>
    </source>
</evidence>
<evidence type="ECO:0000256" key="3">
    <source>
        <dbReference type="ARBA" id="ARBA00004236"/>
    </source>
</evidence>
<name>A0A1G2A6F7_9BACT</name>
<evidence type="ECO:0000256" key="15">
    <source>
        <dbReference type="SAM" id="Phobius"/>
    </source>
</evidence>
<dbReference type="PROSITE" id="PS50109">
    <property type="entry name" value="HIS_KIN"/>
    <property type="match status" value="1"/>
</dbReference>
<dbReference type="InterPro" id="IPR003660">
    <property type="entry name" value="HAMP_dom"/>
</dbReference>
<comment type="caution">
    <text evidence="19">The sequence shown here is derived from an EMBL/GenBank/DDBJ whole genome shotgun (WGS) entry which is preliminary data.</text>
</comment>
<evidence type="ECO:0000313" key="20">
    <source>
        <dbReference type="Proteomes" id="UP000178315"/>
    </source>
</evidence>
<dbReference type="SMART" id="SM00388">
    <property type="entry name" value="HisKA"/>
    <property type="match status" value="1"/>
</dbReference>
<dbReference type="Gene3D" id="6.10.340.10">
    <property type="match status" value="1"/>
</dbReference>
<dbReference type="PANTHER" id="PTHR42878:SF7">
    <property type="entry name" value="SENSOR HISTIDINE KINASE GLRK"/>
    <property type="match status" value="1"/>
</dbReference>
<keyword evidence="13" id="KW-0902">Two-component regulatory system</keyword>
<protein>
    <recommendedName>
        <fullName evidence="4">histidine kinase</fullName>
        <ecNumber evidence="4">2.7.13.3</ecNumber>
    </recommendedName>
</protein>
<dbReference type="Pfam" id="PF02518">
    <property type="entry name" value="HATPase_c"/>
    <property type="match status" value="1"/>
</dbReference>
<dbReference type="InterPro" id="IPR050351">
    <property type="entry name" value="BphY/WalK/GraS-like"/>
</dbReference>
<dbReference type="InterPro" id="IPR035965">
    <property type="entry name" value="PAS-like_dom_sf"/>
</dbReference>
<keyword evidence="9" id="KW-0547">Nucleotide-binding</keyword>
<evidence type="ECO:0000256" key="12">
    <source>
        <dbReference type="ARBA" id="ARBA00022989"/>
    </source>
</evidence>
<keyword evidence="8 15" id="KW-0812">Transmembrane</keyword>
<dbReference type="InterPro" id="IPR036890">
    <property type="entry name" value="HATPase_C_sf"/>
</dbReference>
<dbReference type="SUPFAM" id="SSF55874">
    <property type="entry name" value="ATPase domain of HSP90 chaperone/DNA topoisomerase II/histidine kinase"/>
    <property type="match status" value="1"/>
</dbReference>
<dbReference type="PROSITE" id="PS50885">
    <property type="entry name" value="HAMP"/>
    <property type="match status" value="1"/>
</dbReference>
<dbReference type="SMART" id="SM00387">
    <property type="entry name" value="HATPase_c"/>
    <property type="match status" value="1"/>
</dbReference>
<evidence type="ECO:0000256" key="14">
    <source>
        <dbReference type="ARBA" id="ARBA00023136"/>
    </source>
</evidence>
<sequence>MQKKLALIFSLTIIIVSVAVSVISVRLYSARVLSEMEFRLLQAKESVNQYFQGKGREALGMSVVLAKENAFVRRVMLGSFAAEEADTELEGWKRIFGADYFEISGSDGHSIIQSDDYKTSERDVSYYPKTAVAGIEVLNDRILLSGVAPIFEDIESRSNLLGLTDEEIALYNNPPRFLGIIKSSFILDEGDLAEIKRSTGLDIHVTFPESAAPLTTFPKGVVDTKKFQVLSFQLENNSGEELATEVTLGLPISFFDEANRRIQRAIGFATIIMILFGIGFLIILNRFLIIKPLRAVIEGARQIGGGRLAYRIKIKNRDEIGEVARSFNKMAEDLGAREREIAEERDKTKLIVNELDDAIIVYDTEYRVLLMNPKAERLLGVKEKNILGHSIIEYEGGEGGRFALLYRIIASPSKGRRKEEIRLGETGENVLEVTTIRLPQTENGPARFIKVLHDVTREREIEHLKSEFVSIASHQLRTPLSGIKWMVKMVLDGDVGALNDEQADFLHKVYESNERMIHLVNDLLNVSRIEEGRTTFTFVEFNITALLRDIIDADSPVFANKKLTFKTNAKEAGEIIVNGDQEKISLALTNLIDNAIKYTPAKGALSIMVNSADGGAEIVISDTGIGIKDDDQKKLFKKFFRAESASKVEGTGLGLFIVKNIITKHKGKIAVESSLGEGTTFRVWLPG</sequence>
<evidence type="ECO:0000259" key="16">
    <source>
        <dbReference type="PROSITE" id="PS50109"/>
    </source>
</evidence>
<feature type="domain" description="HAMP" evidence="18">
    <location>
        <begin position="287"/>
        <end position="339"/>
    </location>
</feature>
<evidence type="ECO:0000256" key="6">
    <source>
        <dbReference type="ARBA" id="ARBA00022553"/>
    </source>
</evidence>
<evidence type="ECO:0000256" key="9">
    <source>
        <dbReference type="ARBA" id="ARBA00022741"/>
    </source>
</evidence>
<evidence type="ECO:0000256" key="1">
    <source>
        <dbReference type="ARBA" id="ARBA00000085"/>
    </source>
</evidence>
<dbReference type="GO" id="GO:0005524">
    <property type="term" value="F:ATP binding"/>
    <property type="evidence" value="ECO:0007669"/>
    <property type="project" value="UniProtKB-KW"/>
</dbReference>
<evidence type="ECO:0000256" key="13">
    <source>
        <dbReference type="ARBA" id="ARBA00023012"/>
    </source>
</evidence>
<dbReference type="Gene3D" id="1.10.287.130">
    <property type="match status" value="1"/>
</dbReference>
<feature type="transmembrane region" description="Helical" evidence="15">
    <location>
        <begin position="265"/>
        <end position="284"/>
    </location>
</feature>
<dbReference type="EMBL" id="MHJU01000035">
    <property type="protein sequence ID" value="OGY72432.1"/>
    <property type="molecule type" value="Genomic_DNA"/>
</dbReference>
<dbReference type="SMART" id="SM00304">
    <property type="entry name" value="HAMP"/>
    <property type="match status" value="1"/>
</dbReference>
<dbReference type="InterPro" id="IPR000014">
    <property type="entry name" value="PAS"/>
</dbReference>
<dbReference type="Pfam" id="PF00672">
    <property type="entry name" value="HAMP"/>
    <property type="match status" value="1"/>
</dbReference>
<dbReference type="InterPro" id="IPR003661">
    <property type="entry name" value="HisK_dim/P_dom"/>
</dbReference>
<dbReference type="CDD" id="cd00075">
    <property type="entry name" value="HATPase"/>
    <property type="match status" value="1"/>
</dbReference>
<dbReference type="CDD" id="cd06225">
    <property type="entry name" value="HAMP"/>
    <property type="match status" value="1"/>
</dbReference>
<dbReference type="InterPro" id="IPR004358">
    <property type="entry name" value="Sig_transdc_His_kin-like_C"/>
</dbReference>
<proteinExistence type="predicted"/>
<dbReference type="EC" id="2.7.13.3" evidence="4"/>
<dbReference type="Pfam" id="PF08448">
    <property type="entry name" value="PAS_4"/>
    <property type="match status" value="1"/>
</dbReference>
<dbReference type="InterPro" id="IPR013656">
    <property type="entry name" value="PAS_4"/>
</dbReference>
<keyword evidence="7" id="KW-0808">Transferase</keyword>
<comment type="catalytic activity">
    <reaction evidence="1">
        <text>ATP + protein L-histidine = ADP + protein N-phospho-L-histidine.</text>
        <dbReference type="EC" id="2.7.13.3"/>
    </reaction>
</comment>
<feature type="domain" description="Histidine kinase" evidence="16">
    <location>
        <begin position="471"/>
        <end position="687"/>
    </location>
</feature>
<keyword evidence="10" id="KW-0418">Kinase</keyword>
<reference evidence="19 20" key="1">
    <citation type="journal article" date="2016" name="Nat. Commun.">
        <title>Thousands of microbial genomes shed light on interconnected biogeochemical processes in an aquifer system.</title>
        <authorList>
            <person name="Anantharaman K."/>
            <person name="Brown C.T."/>
            <person name="Hug L.A."/>
            <person name="Sharon I."/>
            <person name="Castelle C.J."/>
            <person name="Probst A.J."/>
            <person name="Thomas B.C."/>
            <person name="Singh A."/>
            <person name="Wilkins M.J."/>
            <person name="Karaoz U."/>
            <person name="Brodie E.L."/>
            <person name="Williams K.H."/>
            <person name="Hubbard S.S."/>
            <person name="Banfield J.F."/>
        </authorList>
    </citation>
    <scope>NUCLEOTIDE SEQUENCE [LARGE SCALE GENOMIC DNA]</scope>
</reference>
<dbReference type="SUPFAM" id="SSF158472">
    <property type="entry name" value="HAMP domain-like"/>
    <property type="match status" value="1"/>
</dbReference>
<dbReference type="Gene3D" id="3.30.450.20">
    <property type="entry name" value="PAS domain"/>
    <property type="match status" value="1"/>
</dbReference>
<dbReference type="SUPFAM" id="SSF55785">
    <property type="entry name" value="PYP-like sensor domain (PAS domain)"/>
    <property type="match status" value="1"/>
</dbReference>
<evidence type="ECO:0000256" key="10">
    <source>
        <dbReference type="ARBA" id="ARBA00022777"/>
    </source>
</evidence>
<keyword evidence="11" id="KW-0067">ATP-binding</keyword>
<keyword evidence="6" id="KW-0597">Phosphoprotein</keyword>
<comment type="subcellular location">
    <subcellularLocation>
        <location evidence="3">Cell membrane</location>
    </subcellularLocation>
    <subcellularLocation>
        <location evidence="2">Membrane</location>
        <topology evidence="2">Multi-pass membrane protein</topology>
    </subcellularLocation>
</comment>
<keyword evidence="12 15" id="KW-1133">Transmembrane helix</keyword>
<dbReference type="NCBIfam" id="TIGR00229">
    <property type="entry name" value="sensory_box"/>
    <property type="match status" value="1"/>
</dbReference>